<dbReference type="AlphaFoldDB" id="W0RAG3"/>
<dbReference type="InterPro" id="IPR036388">
    <property type="entry name" value="WH-like_DNA-bd_sf"/>
</dbReference>
<dbReference type="InterPro" id="IPR052509">
    <property type="entry name" value="Metal_resp_DNA-bind_regulator"/>
</dbReference>
<dbReference type="EMBL" id="CP007128">
    <property type="protein sequence ID" value="AHG87766.1"/>
    <property type="molecule type" value="Genomic_DNA"/>
</dbReference>
<dbReference type="NCBIfam" id="TIGR03433">
    <property type="entry name" value="padR_acidobact"/>
    <property type="match status" value="1"/>
</dbReference>
<sequence length="110" mass="12018">MPPKNQALLQGTLDLLILKALALEDLHGLGVARRVEQLTGGTFQVKPGSLFPALHRMEEAGWLASVWGESENNRRAKFYRLTPAGRKQLARETAQWNAIAVAIASALEAT</sequence>
<dbReference type="InterPro" id="IPR017799">
    <property type="entry name" value="Tscrpt_reg_PadR_acidobac-type"/>
</dbReference>
<proteinExistence type="predicted"/>
<dbReference type="InterPro" id="IPR005149">
    <property type="entry name" value="Tscrpt_reg_PadR_N"/>
</dbReference>
<dbReference type="eggNOG" id="COG1695">
    <property type="taxonomic scope" value="Bacteria"/>
</dbReference>
<evidence type="ECO:0000313" key="3">
    <source>
        <dbReference type="Proteomes" id="UP000019151"/>
    </source>
</evidence>
<dbReference type="Pfam" id="PF03551">
    <property type="entry name" value="PadR"/>
    <property type="match status" value="1"/>
</dbReference>
<organism evidence="2 3">
    <name type="scientific">Gemmatirosa kalamazoonensis</name>
    <dbReference type="NCBI Taxonomy" id="861299"/>
    <lineage>
        <taxon>Bacteria</taxon>
        <taxon>Pseudomonadati</taxon>
        <taxon>Gemmatimonadota</taxon>
        <taxon>Gemmatimonadia</taxon>
        <taxon>Gemmatimonadales</taxon>
        <taxon>Gemmatimonadaceae</taxon>
        <taxon>Gemmatirosa</taxon>
    </lineage>
</organism>
<dbReference type="Gene3D" id="1.10.10.10">
    <property type="entry name" value="Winged helix-like DNA-binding domain superfamily/Winged helix DNA-binding domain"/>
    <property type="match status" value="1"/>
</dbReference>
<name>W0RAG3_9BACT</name>
<dbReference type="HOGENOM" id="CLU_063440_3_3_0"/>
<dbReference type="OrthoDB" id="3186544at2"/>
<feature type="domain" description="Transcription regulator PadR N-terminal" evidence="1">
    <location>
        <begin position="17"/>
        <end position="90"/>
    </location>
</feature>
<reference evidence="2 3" key="1">
    <citation type="journal article" date="2014" name="Genome Announc.">
        <title>Genome Sequence and Methylome of Soil Bacterium Gemmatirosa kalamazoonensis KBS708T, a Member of the Rarely Cultivated Gemmatimonadetes Phylum.</title>
        <authorList>
            <person name="Debruyn J.M."/>
            <person name="Radosevich M."/>
            <person name="Wommack K.E."/>
            <person name="Polson S.W."/>
            <person name="Hauser L.J."/>
            <person name="Fawaz M.N."/>
            <person name="Korlach J."/>
            <person name="Tsai Y.C."/>
        </authorList>
    </citation>
    <scope>NUCLEOTIDE SEQUENCE [LARGE SCALE GENOMIC DNA]</scope>
    <source>
        <strain evidence="2 3">KBS708</strain>
    </source>
</reference>
<dbReference type="InterPro" id="IPR036390">
    <property type="entry name" value="WH_DNA-bd_sf"/>
</dbReference>
<dbReference type="STRING" id="861299.J421_0229"/>
<dbReference type="RefSeq" id="WP_025409322.1">
    <property type="nucleotide sequence ID" value="NZ_CP007128.1"/>
</dbReference>
<dbReference type="PANTHER" id="PTHR33169:SF14">
    <property type="entry name" value="TRANSCRIPTIONAL REGULATOR RV3488"/>
    <property type="match status" value="1"/>
</dbReference>
<keyword evidence="3" id="KW-1185">Reference proteome</keyword>
<dbReference type="PANTHER" id="PTHR33169">
    <property type="entry name" value="PADR-FAMILY TRANSCRIPTIONAL REGULATOR"/>
    <property type="match status" value="1"/>
</dbReference>
<dbReference type="SUPFAM" id="SSF46785">
    <property type="entry name" value="Winged helix' DNA-binding domain"/>
    <property type="match status" value="1"/>
</dbReference>
<evidence type="ECO:0000259" key="1">
    <source>
        <dbReference type="Pfam" id="PF03551"/>
    </source>
</evidence>
<gene>
    <name evidence="2" type="ORF">J421_0229</name>
</gene>
<protein>
    <submittedName>
        <fullName evidence="2">Transcriptional regulator, PadR-family</fullName>
    </submittedName>
</protein>
<dbReference type="KEGG" id="gba:J421_0229"/>
<accession>W0RAG3</accession>
<dbReference type="Proteomes" id="UP000019151">
    <property type="component" value="Chromosome"/>
</dbReference>
<evidence type="ECO:0000313" key="2">
    <source>
        <dbReference type="EMBL" id="AHG87766.1"/>
    </source>
</evidence>
<dbReference type="InParanoid" id="W0RAG3"/>